<feature type="transmembrane region" description="Helical" evidence="2">
    <location>
        <begin position="425"/>
        <end position="442"/>
    </location>
</feature>
<feature type="region of interest" description="Disordered" evidence="1">
    <location>
        <begin position="167"/>
        <end position="216"/>
    </location>
</feature>
<feature type="transmembrane region" description="Helical" evidence="2">
    <location>
        <begin position="36"/>
        <end position="59"/>
    </location>
</feature>
<feature type="transmembrane region" description="Helical" evidence="2">
    <location>
        <begin position="232"/>
        <end position="255"/>
    </location>
</feature>
<feature type="region of interest" description="Disordered" evidence="1">
    <location>
        <begin position="1"/>
        <end position="27"/>
    </location>
</feature>
<evidence type="ECO:0000256" key="2">
    <source>
        <dbReference type="SAM" id="Phobius"/>
    </source>
</evidence>
<dbReference type="InterPro" id="IPR014529">
    <property type="entry name" value="UCP026631"/>
</dbReference>
<feature type="transmembrane region" description="Helical" evidence="2">
    <location>
        <begin position="448"/>
        <end position="465"/>
    </location>
</feature>
<keyword evidence="2" id="KW-0472">Membrane</keyword>
<evidence type="ECO:0000313" key="4">
    <source>
        <dbReference type="EMBL" id="NKY55503.1"/>
    </source>
</evidence>
<comment type="caution">
    <text evidence="4">The sequence shown here is derived from an EMBL/GenBank/DDBJ whole genome shotgun (WGS) entry which is preliminary data.</text>
</comment>
<dbReference type="Proteomes" id="UP000570678">
    <property type="component" value="Unassembled WGS sequence"/>
</dbReference>
<name>A0A846Y8L3_9NOCA</name>
<accession>A0A846Y8L3</accession>
<organism evidence="4 5">
    <name type="scientific">Nocardia flavorosea</name>
    <dbReference type="NCBI Taxonomy" id="53429"/>
    <lineage>
        <taxon>Bacteria</taxon>
        <taxon>Bacillati</taxon>
        <taxon>Actinomycetota</taxon>
        <taxon>Actinomycetes</taxon>
        <taxon>Mycobacteriales</taxon>
        <taxon>Nocardiaceae</taxon>
        <taxon>Nocardia</taxon>
    </lineage>
</organism>
<dbReference type="RefSeq" id="WP_062973265.1">
    <property type="nucleotide sequence ID" value="NZ_JAAXOT010000002.1"/>
</dbReference>
<dbReference type="EMBL" id="JAAXOT010000002">
    <property type="protein sequence ID" value="NKY55503.1"/>
    <property type="molecule type" value="Genomic_DNA"/>
</dbReference>
<feature type="domain" description="YdbS-like PH" evidence="3">
    <location>
        <begin position="82"/>
        <end position="160"/>
    </location>
</feature>
<keyword evidence="2" id="KW-1133">Transmembrane helix</keyword>
<protein>
    <submittedName>
        <fullName evidence="4">PH domain-containing protein</fullName>
    </submittedName>
</protein>
<evidence type="ECO:0000256" key="1">
    <source>
        <dbReference type="SAM" id="MobiDB-lite"/>
    </source>
</evidence>
<proteinExistence type="predicted"/>
<feature type="transmembrane region" description="Helical" evidence="2">
    <location>
        <begin position="275"/>
        <end position="303"/>
    </location>
</feature>
<dbReference type="InterPro" id="IPR005182">
    <property type="entry name" value="YdbS-like_PH"/>
</dbReference>
<evidence type="ECO:0000313" key="5">
    <source>
        <dbReference type="Proteomes" id="UP000570678"/>
    </source>
</evidence>
<evidence type="ECO:0000259" key="3">
    <source>
        <dbReference type="Pfam" id="PF03703"/>
    </source>
</evidence>
<dbReference type="PANTHER" id="PTHR34473">
    <property type="entry name" value="UPF0699 TRANSMEMBRANE PROTEIN YDBS"/>
    <property type="match status" value="1"/>
</dbReference>
<keyword evidence="2" id="KW-0812">Transmembrane</keyword>
<feature type="transmembrane region" description="Helical" evidence="2">
    <location>
        <begin position="65"/>
        <end position="83"/>
    </location>
</feature>
<dbReference type="AlphaFoldDB" id="A0A846Y8L3"/>
<reference evidence="4 5" key="1">
    <citation type="submission" date="2020-04" db="EMBL/GenBank/DDBJ databases">
        <title>MicrobeNet Type strains.</title>
        <authorList>
            <person name="Nicholson A.C."/>
        </authorList>
    </citation>
    <scope>NUCLEOTIDE SEQUENCE [LARGE SCALE GENOMIC DNA]</scope>
    <source>
        <strain evidence="4 5">JCM 3332</strain>
    </source>
</reference>
<feature type="domain" description="YdbS-like PH" evidence="3">
    <location>
        <begin position="487"/>
        <end position="549"/>
    </location>
</feature>
<sequence length="557" mass="59483">MSGAPGERPAARPDTGAPTRDTTGEGPWQRLNRRMLLVHPVQAVMKFLPAVIGGAVLGVSSGNPLWALLGPVIVVPYGLALWFTTTYRMSPTHVELRTGVIQRKRLSVPRARIRSVDIEADPLHRVLGLAAVVIGTGQEAGADDRFTLDALAADQVSPLRTELLAHTRRPHISADAPGASELDPDDTAVPAGADAGHTGAMVGEDTDSTTEPETGAAAGREIGHWRAEWVRYAPLSLTGFALAASALGIAAQFGLGSAEIRVDREAVDTVRGVGVAALIILGVLLLATLVVVVSVAACAHYLITYFGLRVTDYGSTLQVRRGLFTLRQITLDTARLRGATIIEPLLLRSAGAAQLEAIMTGENPRQKVLPQSPRAAIERTLADLLRPRRGRPAPDPEALPHLRAPARIPLTPHGPAARRRRYIRAGWPVPLVLAALAIPTAAGWQVAAWWWLIPIALVPICALLAEDRYRGLGHAVLPAEAGAPTWLVVRSGSLDRERSCLEAPGIIGWTVRQSFWQRRAGLATLSAATAAGKKVYSIPDIPLDQVRPLIEKVTPDL</sequence>
<dbReference type="PIRSF" id="PIRSF026631">
    <property type="entry name" value="UCP026631"/>
    <property type="match status" value="1"/>
</dbReference>
<dbReference type="PANTHER" id="PTHR34473:SF2">
    <property type="entry name" value="UPF0699 TRANSMEMBRANE PROTEIN YDBT"/>
    <property type="match status" value="1"/>
</dbReference>
<keyword evidence="5" id="KW-1185">Reference proteome</keyword>
<dbReference type="Pfam" id="PF03703">
    <property type="entry name" value="bPH_2"/>
    <property type="match status" value="2"/>
</dbReference>
<gene>
    <name evidence="4" type="ORF">HGA15_04860</name>
</gene>